<dbReference type="InterPro" id="IPR054542">
    <property type="entry name" value="Cys_met_metab_PP"/>
</dbReference>
<evidence type="ECO:0000256" key="5">
    <source>
        <dbReference type="RuleBase" id="RU362118"/>
    </source>
</evidence>
<evidence type="ECO:0000256" key="2">
    <source>
        <dbReference type="ARBA" id="ARBA00009077"/>
    </source>
</evidence>
<dbReference type="InterPro" id="IPR006235">
    <property type="entry name" value="OAc-hSer/O-AcSer_sulfhydrylase"/>
</dbReference>
<dbReference type="RefSeq" id="WP_331255350.1">
    <property type="nucleotide sequence ID" value="NZ_CP133270.1"/>
</dbReference>
<protein>
    <submittedName>
        <fullName evidence="6">O-acetylhomoserine aminocarboxypropyltransferase/cysteine synthase</fullName>
    </submittedName>
</protein>
<evidence type="ECO:0000256" key="1">
    <source>
        <dbReference type="ARBA" id="ARBA00001933"/>
    </source>
</evidence>
<organism evidence="6 7">
    <name type="scientific">Candidatus Bealeia paramacronuclearis</name>
    <dbReference type="NCBI Taxonomy" id="1921001"/>
    <lineage>
        <taxon>Bacteria</taxon>
        <taxon>Pseudomonadati</taxon>
        <taxon>Pseudomonadota</taxon>
        <taxon>Alphaproteobacteria</taxon>
        <taxon>Holosporales</taxon>
        <taxon>Holosporaceae</taxon>
        <taxon>Candidatus Bealeia</taxon>
    </lineage>
</organism>
<dbReference type="PANTHER" id="PTHR43797">
    <property type="entry name" value="HOMOCYSTEINE/CYSTEINE SYNTHASE"/>
    <property type="match status" value="1"/>
</dbReference>
<dbReference type="Pfam" id="PF01053">
    <property type="entry name" value="Cys_Met_Meta_PP"/>
    <property type="match status" value="1"/>
</dbReference>
<dbReference type="PIRSF" id="PIRSF001434">
    <property type="entry name" value="CGS"/>
    <property type="match status" value="1"/>
</dbReference>
<evidence type="ECO:0000313" key="7">
    <source>
        <dbReference type="Proteomes" id="UP001330434"/>
    </source>
</evidence>
<dbReference type="InterPro" id="IPR015422">
    <property type="entry name" value="PyrdxlP-dep_Trfase_small"/>
</dbReference>
<dbReference type="InterPro" id="IPR015421">
    <property type="entry name" value="PyrdxlP-dep_Trfase_major"/>
</dbReference>
<comment type="similarity">
    <text evidence="2 5">Belongs to the trans-sulfuration enzymes family.</text>
</comment>
<dbReference type="PANTHER" id="PTHR43797:SF2">
    <property type="entry name" value="HOMOCYSTEINE_CYSTEINE SYNTHASE"/>
    <property type="match status" value="1"/>
</dbReference>
<keyword evidence="3" id="KW-0808">Transferase</keyword>
<dbReference type="EMBL" id="CP133270">
    <property type="protein sequence ID" value="WVX66488.1"/>
    <property type="molecule type" value="Genomic_DNA"/>
</dbReference>
<accession>A0ABZ2C294</accession>
<dbReference type="CDD" id="cd00614">
    <property type="entry name" value="CGS_like"/>
    <property type="match status" value="1"/>
</dbReference>
<gene>
    <name evidence="6" type="ORF">Bealeia1_00666</name>
</gene>
<dbReference type="InterPro" id="IPR015424">
    <property type="entry name" value="PyrdxlP-dep_Trfase"/>
</dbReference>
<proteinExistence type="inferred from homology"/>
<sequence>MNEKDHLHFETLSIHAGDERGMGTPLAIPITQTVAYRFKSIADAANLFSLEAEGSIYSRLTNPTVEILEKRIAALEGGIGAVAVSSGLAANLLALFPLMGPGLEFIASNRLYGGSIAQFHEAFEKFGWHCHFVNIDDFEGIKNLITEKTRAIFCESQANPSTHIADIEILAEIAHTHDIPLIVDNTIPSPYLIKPFLWGADIVVHSTTKFINGHGTSMGGIVVDGGTFPWKDQPHFQSLHQPSGSYHGLQFIEKFPNAAYITYARSVGLRDLGFCQSAFNAFDTLKGIDTLSLRMEKHVKNGLKIATFLEKHPQIEKVHYAGLPGSPYFKRAQKYSPQGISPVFCFDLKGGYDAGVKLVENCKLFAHAATIGEATSLIIHPASTTHKQLEEGQLKSAGISPNTIRLSVGIENVDDLIQDLEKAL</sequence>
<dbReference type="Gene3D" id="3.40.640.10">
    <property type="entry name" value="Type I PLP-dependent aspartate aminotransferase-like (Major domain)"/>
    <property type="match status" value="1"/>
</dbReference>
<dbReference type="SUPFAM" id="SSF53383">
    <property type="entry name" value="PLP-dependent transferases"/>
    <property type="match status" value="1"/>
</dbReference>
<dbReference type="InterPro" id="IPR000277">
    <property type="entry name" value="Cys/Met-Metab_PyrdxlP-dep_enz"/>
</dbReference>
<reference evidence="6 7" key="1">
    <citation type="journal article" date="2024" name="Environ. Microbiol.">
        <title>Novel evolutionary insights on the interactions of the Holosporales (Alphaproteobacteria) with eukaryotic hosts from comparative genomics.</title>
        <authorList>
            <person name="Giovannini M."/>
            <person name="Petroni G."/>
            <person name="Castelli M."/>
        </authorList>
    </citation>
    <scope>NUCLEOTIDE SEQUENCE [LARGE SCALE GENOMIC DNA]</scope>
    <source>
        <strain evidence="6 7">US_Bl 15I1</strain>
    </source>
</reference>
<keyword evidence="7" id="KW-1185">Reference proteome</keyword>
<evidence type="ECO:0000256" key="3">
    <source>
        <dbReference type="ARBA" id="ARBA00022679"/>
    </source>
</evidence>
<name>A0ABZ2C294_9PROT</name>
<dbReference type="Gene3D" id="3.90.1150.10">
    <property type="entry name" value="Aspartate Aminotransferase, domain 1"/>
    <property type="match status" value="1"/>
</dbReference>
<evidence type="ECO:0000313" key="6">
    <source>
        <dbReference type="EMBL" id="WVX66488.1"/>
    </source>
</evidence>
<dbReference type="NCBIfam" id="TIGR01326">
    <property type="entry name" value="OAH_OAS_sulfhy"/>
    <property type="match status" value="1"/>
</dbReference>
<dbReference type="Proteomes" id="UP001330434">
    <property type="component" value="Chromosome"/>
</dbReference>
<keyword evidence="4 5" id="KW-0663">Pyridoxal phosphate</keyword>
<evidence type="ECO:0000256" key="4">
    <source>
        <dbReference type="ARBA" id="ARBA00022898"/>
    </source>
</evidence>
<dbReference type="PROSITE" id="PS00868">
    <property type="entry name" value="CYS_MET_METAB_PP"/>
    <property type="match status" value="1"/>
</dbReference>
<comment type="cofactor">
    <cofactor evidence="1 5">
        <name>pyridoxal 5'-phosphate</name>
        <dbReference type="ChEBI" id="CHEBI:597326"/>
    </cofactor>
</comment>